<evidence type="ECO:0000256" key="1">
    <source>
        <dbReference type="SAM" id="SignalP"/>
    </source>
</evidence>
<name>A0A1H5TVE7_9SPHI</name>
<dbReference type="Pfam" id="PF13365">
    <property type="entry name" value="Trypsin_2"/>
    <property type="match status" value="1"/>
</dbReference>
<dbReference type="RefSeq" id="WP_103905126.1">
    <property type="nucleotide sequence ID" value="NZ_CP049246.1"/>
</dbReference>
<proteinExistence type="predicted"/>
<dbReference type="Gene3D" id="2.40.10.120">
    <property type="match status" value="1"/>
</dbReference>
<dbReference type="OrthoDB" id="636533at2"/>
<feature type="signal peptide" evidence="1">
    <location>
        <begin position="1"/>
        <end position="19"/>
    </location>
</feature>
<evidence type="ECO:0000313" key="3">
    <source>
        <dbReference type="Proteomes" id="UP000236731"/>
    </source>
</evidence>
<accession>A0A1H5TVE7</accession>
<evidence type="ECO:0000313" key="2">
    <source>
        <dbReference type="EMBL" id="SEF66842.1"/>
    </source>
</evidence>
<protein>
    <submittedName>
        <fullName evidence="2">Trypsin-like peptidase domain-containing protein</fullName>
    </submittedName>
</protein>
<dbReference type="Proteomes" id="UP000236731">
    <property type="component" value="Unassembled WGS sequence"/>
</dbReference>
<keyword evidence="3" id="KW-1185">Reference proteome</keyword>
<dbReference type="SUPFAM" id="SSF50494">
    <property type="entry name" value="Trypsin-like serine proteases"/>
    <property type="match status" value="1"/>
</dbReference>
<reference evidence="3" key="1">
    <citation type="submission" date="2016-10" db="EMBL/GenBank/DDBJ databases">
        <authorList>
            <person name="Varghese N."/>
            <person name="Submissions S."/>
        </authorList>
    </citation>
    <scope>NUCLEOTIDE SEQUENCE [LARGE SCALE GENOMIC DNA]</scope>
    <source>
        <strain evidence="3">DSM 22361</strain>
    </source>
</reference>
<keyword evidence="1" id="KW-0732">Signal</keyword>
<organism evidence="2 3">
    <name type="scientific">Sphingobacterium lactis</name>
    <dbReference type="NCBI Taxonomy" id="797291"/>
    <lineage>
        <taxon>Bacteria</taxon>
        <taxon>Pseudomonadati</taxon>
        <taxon>Bacteroidota</taxon>
        <taxon>Sphingobacteriia</taxon>
        <taxon>Sphingobacteriales</taxon>
        <taxon>Sphingobacteriaceae</taxon>
        <taxon>Sphingobacterium</taxon>
    </lineage>
</organism>
<dbReference type="EMBL" id="FNUT01000002">
    <property type="protein sequence ID" value="SEF66842.1"/>
    <property type="molecule type" value="Genomic_DNA"/>
</dbReference>
<gene>
    <name evidence="2" type="ORF">SAMN05421877_10294</name>
</gene>
<sequence>MKKIFPLLTLVLGLQAVQAQEFVDEDALFMKIVRQVNAQDFDIQSLEGFTKTAYINRENKTISIQTKPAETKVLTPAELYKKNKPHVYRFIRLFKNEGIDRLMVENVATAFPISEDGYFVMNYHMVELVNAGSGDPETAVKDKQYILADYDGNILAMDSIVSYNELADVAIVKANTKGKKIYAFPLGKDLETGDNVHVIAHPKAYLYNYSTGVVTRMTQHNNDIYSRKMEISADYAAGSSGGPIFDDAGNIVGIVSLTQSFYYNQKEQRSLQMVIKQSVPVSVIKAFIK</sequence>
<dbReference type="AlphaFoldDB" id="A0A1H5TVE7"/>
<dbReference type="InterPro" id="IPR009003">
    <property type="entry name" value="Peptidase_S1_PA"/>
</dbReference>
<feature type="chain" id="PRO_5009285500" evidence="1">
    <location>
        <begin position="20"/>
        <end position="289"/>
    </location>
</feature>